<organism evidence="4 5">
    <name type="scientific">Bursaphelenchus xylophilus</name>
    <name type="common">Pinewood nematode worm</name>
    <name type="synonym">Aphelenchoides xylophilus</name>
    <dbReference type="NCBI Taxonomy" id="6326"/>
    <lineage>
        <taxon>Eukaryota</taxon>
        <taxon>Metazoa</taxon>
        <taxon>Ecdysozoa</taxon>
        <taxon>Nematoda</taxon>
        <taxon>Chromadorea</taxon>
        <taxon>Rhabditida</taxon>
        <taxon>Tylenchina</taxon>
        <taxon>Tylenchomorpha</taxon>
        <taxon>Aphelenchoidea</taxon>
        <taxon>Aphelenchoididae</taxon>
        <taxon>Bursaphelenchus</taxon>
    </lineage>
</organism>
<proteinExistence type="predicted"/>
<accession>A0A7I8X7H4</accession>
<dbReference type="PANTHER" id="PTHR22898:SF3">
    <property type="entry name" value="ALPHA-1,2-FUCOSYLTRANSFERASE-RELATED"/>
    <property type="match status" value="1"/>
</dbReference>
<evidence type="ECO:0000313" key="5">
    <source>
        <dbReference type="Proteomes" id="UP000659654"/>
    </source>
</evidence>
<keyword evidence="3" id="KW-0812">Transmembrane</keyword>
<keyword evidence="1" id="KW-0328">Glycosyltransferase</keyword>
<protein>
    <submittedName>
        <fullName evidence="4">(pine wood nematode) hypothetical protein</fullName>
    </submittedName>
</protein>
<dbReference type="InterPro" id="IPR002516">
    <property type="entry name" value="Glyco_trans_11"/>
</dbReference>
<keyword evidence="3" id="KW-1133">Transmembrane helix</keyword>
<dbReference type="AlphaFoldDB" id="A0A7I8X7H4"/>
<name>A0A7I8X7H4_BURXY</name>
<feature type="transmembrane region" description="Helical" evidence="3">
    <location>
        <begin position="7"/>
        <end position="29"/>
    </location>
</feature>
<dbReference type="PANTHER" id="PTHR22898">
    <property type="entry name" value="UNCHARACTERIZED GLYCOSOL TRANSFERASE-RELATED"/>
    <property type="match status" value="1"/>
</dbReference>
<dbReference type="GO" id="GO:0005975">
    <property type="term" value="P:carbohydrate metabolic process"/>
    <property type="evidence" value="ECO:0007669"/>
    <property type="project" value="InterPro"/>
</dbReference>
<sequence length="378" mass="43725">MVMRRKYAPFISVTLLACLLVFTSVFLFMDGDDKVASKSIVMAKLSTTTMESIEADDETPQTLWGNYSKRLTVNSAACGGMANMLFRLAFLFGVGKRLKRKAYMYDECAVDYKLELISYFPNLAGLEFRLEDRNYTPINFGELDWTMDDFKKLENASNVDTIMVTGQYLQSFKYFHKYKPAIRKVFRPSKAIQAFIKGYVDNAFPNSTSHKLCIHIRRGFEGHYMIVSEPHFTLHAAQTVSDYLKESLNISEVDAIIFSDDRDFARMAAAAIMNKTDIGLAHASVIMNRAEEMSMAHSVCDSMILTSAGSTFGWWMGYLMREEAQKRVFYNGLMFKERAKNMMRQFKENDYIPPKWRRIQEFDHEVFFYSRKKPSILY</sequence>
<evidence type="ECO:0000256" key="3">
    <source>
        <dbReference type="SAM" id="Phobius"/>
    </source>
</evidence>
<gene>
    <name evidence="4" type="ORF">BXYJ_LOCUS12999</name>
</gene>
<dbReference type="InterPro" id="IPR052501">
    <property type="entry name" value="Alpha-1-2_FucT"/>
</dbReference>
<evidence type="ECO:0000256" key="2">
    <source>
        <dbReference type="ARBA" id="ARBA00022679"/>
    </source>
</evidence>
<dbReference type="EMBL" id="CAJFDI010000005">
    <property type="protein sequence ID" value="CAD5232908.1"/>
    <property type="molecule type" value="Genomic_DNA"/>
</dbReference>
<keyword evidence="5" id="KW-1185">Reference proteome</keyword>
<dbReference type="Proteomes" id="UP000582659">
    <property type="component" value="Unassembled WGS sequence"/>
</dbReference>
<dbReference type="Proteomes" id="UP000659654">
    <property type="component" value="Unassembled WGS sequence"/>
</dbReference>
<evidence type="ECO:0000313" key="4">
    <source>
        <dbReference type="EMBL" id="CAD5232908.1"/>
    </source>
</evidence>
<dbReference type="EMBL" id="CAJFCV020000005">
    <property type="protein sequence ID" value="CAG9126055.1"/>
    <property type="molecule type" value="Genomic_DNA"/>
</dbReference>
<comment type="caution">
    <text evidence="4">The sequence shown here is derived from an EMBL/GenBank/DDBJ whole genome shotgun (WGS) entry which is preliminary data.</text>
</comment>
<dbReference type="PROSITE" id="PS51257">
    <property type="entry name" value="PROKAR_LIPOPROTEIN"/>
    <property type="match status" value="1"/>
</dbReference>
<feature type="transmembrane region" description="Helical" evidence="3">
    <location>
        <begin position="73"/>
        <end position="94"/>
    </location>
</feature>
<keyword evidence="2" id="KW-0808">Transferase</keyword>
<dbReference type="OrthoDB" id="5815225at2759"/>
<dbReference type="GO" id="GO:0008107">
    <property type="term" value="F:galactoside 2-alpha-L-fucosyltransferase activity"/>
    <property type="evidence" value="ECO:0007669"/>
    <property type="project" value="InterPro"/>
</dbReference>
<evidence type="ECO:0000256" key="1">
    <source>
        <dbReference type="ARBA" id="ARBA00022676"/>
    </source>
</evidence>
<reference evidence="4" key="1">
    <citation type="submission" date="2020-09" db="EMBL/GenBank/DDBJ databases">
        <authorList>
            <person name="Kikuchi T."/>
        </authorList>
    </citation>
    <scope>NUCLEOTIDE SEQUENCE</scope>
    <source>
        <strain evidence="4">Ka4C1</strain>
    </source>
</reference>
<dbReference type="Pfam" id="PF01531">
    <property type="entry name" value="Glyco_transf_11"/>
    <property type="match status" value="1"/>
</dbReference>
<dbReference type="GO" id="GO:0016020">
    <property type="term" value="C:membrane"/>
    <property type="evidence" value="ECO:0007669"/>
    <property type="project" value="InterPro"/>
</dbReference>
<keyword evidence="3" id="KW-0472">Membrane</keyword>